<dbReference type="Proteomes" id="UP000091846">
    <property type="component" value="Unassembled WGS sequence"/>
</dbReference>
<feature type="domain" description="VOC" evidence="1">
    <location>
        <begin position="6"/>
        <end position="135"/>
    </location>
</feature>
<organism evidence="2 3">
    <name type="scientific">Mycobacterium colombiense</name>
    <dbReference type="NCBI Taxonomy" id="339268"/>
    <lineage>
        <taxon>Bacteria</taxon>
        <taxon>Bacillati</taxon>
        <taxon>Actinomycetota</taxon>
        <taxon>Actinomycetes</taxon>
        <taxon>Mycobacteriales</taxon>
        <taxon>Mycobacteriaceae</taxon>
        <taxon>Mycobacterium</taxon>
        <taxon>Mycobacterium avium complex (MAC)</taxon>
    </lineage>
</organism>
<proteinExistence type="predicted"/>
<dbReference type="Pfam" id="PF13669">
    <property type="entry name" value="Glyoxalase_4"/>
    <property type="match status" value="1"/>
</dbReference>
<evidence type="ECO:0000313" key="3">
    <source>
        <dbReference type="Proteomes" id="UP000091846"/>
    </source>
</evidence>
<accession>A0A1A2YIH9</accession>
<name>A0A1A2YIH9_9MYCO</name>
<comment type="caution">
    <text evidence="2">The sequence shown here is derived from an EMBL/GenBank/DDBJ whole genome shotgun (WGS) entry which is preliminary data.</text>
</comment>
<dbReference type="Gene3D" id="3.10.180.10">
    <property type="entry name" value="2,3-Dihydroxybiphenyl 1,2-Dioxygenase, domain 1"/>
    <property type="match status" value="1"/>
</dbReference>
<dbReference type="InterPro" id="IPR029068">
    <property type="entry name" value="Glyas_Bleomycin-R_OHBP_Dase"/>
</dbReference>
<dbReference type="EMBL" id="LZKI01000162">
    <property type="protein sequence ID" value="OBI37067.1"/>
    <property type="molecule type" value="Genomic_DNA"/>
</dbReference>
<dbReference type="InterPro" id="IPR037523">
    <property type="entry name" value="VOC_core"/>
</dbReference>
<dbReference type="PROSITE" id="PS51819">
    <property type="entry name" value="VOC"/>
    <property type="match status" value="1"/>
</dbReference>
<dbReference type="OrthoDB" id="5185674at2"/>
<dbReference type="AlphaFoldDB" id="A0A1A2YIH9"/>
<evidence type="ECO:0000313" key="2">
    <source>
        <dbReference type="EMBL" id="OBI37067.1"/>
    </source>
</evidence>
<sequence>MLAPNDCYHTGLVVPDMDAAAQSLTRAAGYTWTQPIEAPLSVTTDDGDREVPFKFVYSIEAPHLELIQEVPGTIWTASPHGAAHHLGYWTDDLAATAAALEHAGYRLEARPSGEELKMFAYYLDPFGVRIEIVERGLFPNWSDFLEMMKASTQ</sequence>
<dbReference type="SUPFAM" id="SSF54593">
    <property type="entry name" value="Glyoxalase/Bleomycin resistance protein/Dihydroxybiphenyl dioxygenase"/>
    <property type="match status" value="1"/>
</dbReference>
<evidence type="ECO:0000259" key="1">
    <source>
        <dbReference type="PROSITE" id="PS51819"/>
    </source>
</evidence>
<protein>
    <submittedName>
        <fullName evidence="2">Bleomycin resistance protein</fullName>
    </submittedName>
</protein>
<reference evidence="2 3" key="1">
    <citation type="submission" date="2016-06" db="EMBL/GenBank/DDBJ databases">
        <authorList>
            <person name="Kjaerup R.B."/>
            <person name="Dalgaard T.S."/>
            <person name="Juul-Madsen H.R."/>
        </authorList>
    </citation>
    <scope>NUCLEOTIDE SEQUENCE [LARGE SCALE GENOMIC DNA]</scope>
    <source>
        <strain evidence="2 3">E1334</strain>
    </source>
</reference>
<dbReference type="RefSeq" id="WP_065030500.1">
    <property type="nucleotide sequence ID" value="NZ_LZKI01000162.1"/>
</dbReference>
<gene>
    <name evidence="2" type="ORF">A5708_07155</name>
</gene>